<gene>
    <name evidence="1" type="ORF">LLUT_LOCUS5513</name>
</gene>
<dbReference type="InterPro" id="IPR007750">
    <property type="entry name" value="DUF674"/>
</dbReference>
<organism evidence="1 2">
    <name type="scientific">Lupinus luteus</name>
    <name type="common">European yellow lupine</name>
    <dbReference type="NCBI Taxonomy" id="3873"/>
    <lineage>
        <taxon>Eukaryota</taxon>
        <taxon>Viridiplantae</taxon>
        <taxon>Streptophyta</taxon>
        <taxon>Embryophyta</taxon>
        <taxon>Tracheophyta</taxon>
        <taxon>Spermatophyta</taxon>
        <taxon>Magnoliopsida</taxon>
        <taxon>eudicotyledons</taxon>
        <taxon>Gunneridae</taxon>
        <taxon>Pentapetalae</taxon>
        <taxon>rosids</taxon>
        <taxon>fabids</taxon>
        <taxon>Fabales</taxon>
        <taxon>Fabaceae</taxon>
        <taxon>Papilionoideae</taxon>
        <taxon>50 kb inversion clade</taxon>
        <taxon>genistoids sensu lato</taxon>
        <taxon>core genistoids</taxon>
        <taxon>Genisteae</taxon>
        <taxon>Lupinus</taxon>
    </lineage>
</organism>
<evidence type="ECO:0000313" key="2">
    <source>
        <dbReference type="Proteomes" id="UP001497480"/>
    </source>
</evidence>
<comment type="caution">
    <text evidence="1">The sequence shown here is derived from an EMBL/GenBank/DDBJ whole genome shotgun (WGS) entry which is preliminary data.</text>
</comment>
<evidence type="ECO:0008006" key="3">
    <source>
        <dbReference type="Google" id="ProtNLM"/>
    </source>
</evidence>
<dbReference type="Proteomes" id="UP001497480">
    <property type="component" value="Unassembled WGS sequence"/>
</dbReference>
<dbReference type="PANTHER" id="PTHR33103:SF27">
    <property type="entry name" value="OS04G0594700 PROTEIN"/>
    <property type="match status" value="1"/>
</dbReference>
<dbReference type="PANTHER" id="PTHR33103">
    <property type="entry name" value="OS01G0153900 PROTEIN"/>
    <property type="match status" value="1"/>
</dbReference>
<proteinExistence type="predicted"/>
<protein>
    <recommendedName>
        <fullName evidence="3">DUF674 family protein</fullName>
    </recommendedName>
</protein>
<reference evidence="1 2" key="1">
    <citation type="submission" date="2024-03" db="EMBL/GenBank/DDBJ databases">
        <authorList>
            <person name="Martinez-Hernandez J."/>
        </authorList>
    </citation>
    <scope>NUCLEOTIDE SEQUENCE [LARGE SCALE GENOMIC DNA]</scope>
</reference>
<evidence type="ECO:0000313" key="1">
    <source>
        <dbReference type="EMBL" id="CAL0304453.1"/>
    </source>
</evidence>
<sequence>MAAASTEKPVTLRILIDEEKNKVVYAQAGKDFVDILLSFLTLPLGTIARLVAKESEMKKVNVGSLNNLYESVPNLDVEHFWTETCKEMLLQPRNSMEDYCQNLKINIDDTEKLKFFICENRNCLRREAGSMLSIFKDIKCKCGELINREILPKIEVRNHEGFVQDMDSFIIFDNLKMVDLLKCSLLSETPLTDFFLRKKQFHDIAQPRSAFVHLFLILVLKKTLLERR</sequence>
<accession>A0AAV1W5E8</accession>
<keyword evidence="2" id="KW-1185">Reference proteome</keyword>
<dbReference type="EMBL" id="CAXHTB010000004">
    <property type="protein sequence ID" value="CAL0304453.1"/>
    <property type="molecule type" value="Genomic_DNA"/>
</dbReference>
<name>A0AAV1W5E8_LUPLU</name>
<dbReference type="AlphaFoldDB" id="A0AAV1W5E8"/>
<dbReference type="Pfam" id="PF05056">
    <property type="entry name" value="DUF674"/>
    <property type="match status" value="1"/>
</dbReference>